<keyword evidence="6" id="KW-1185">Reference proteome</keyword>
<evidence type="ECO:0000313" key="5">
    <source>
        <dbReference type="EMBL" id="PRR69245.1"/>
    </source>
</evidence>
<organism evidence="5 6">
    <name type="scientific">Neomoorella humiferrea</name>
    <dbReference type="NCBI Taxonomy" id="676965"/>
    <lineage>
        <taxon>Bacteria</taxon>
        <taxon>Bacillati</taxon>
        <taxon>Bacillota</taxon>
        <taxon>Clostridia</taxon>
        <taxon>Neomoorellales</taxon>
        <taxon>Neomoorellaceae</taxon>
        <taxon>Neomoorella</taxon>
    </lineage>
</organism>
<dbReference type="EMBL" id="PVXM01000056">
    <property type="protein sequence ID" value="PRR69245.1"/>
    <property type="molecule type" value="Genomic_DNA"/>
</dbReference>
<accession>A0A2T0AL24</accession>
<dbReference type="Pfam" id="PF12116">
    <property type="entry name" value="SpoIIID"/>
    <property type="match status" value="1"/>
</dbReference>
<feature type="region of interest" description="Disordered" evidence="4">
    <location>
        <begin position="66"/>
        <end position="85"/>
    </location>
</feature>
<gene>
    <name evidence="5" type="primary">spoIIID</name>
    <name evidence="5" type="ORF">MOHU_23420</name>
</gene>
<evidence type="ECO:0000256" key="3">
    <source>
        <dbReference type="ARBA" id="ARBA00023163"/>
    </source>
</evidence>
<reference evidence="5 6" key="1">
    <citation type="submission" date="2018-03" db="EMBL/GenBank/DDBJ databases">
        <title>Genome sequence of Moorella humiferrea DSM 23265.</title>
        <authorList>
            <person name="Poehlein A."/>
            <person name="Daniel R."/>
        </authorList>
    </citation>
    <scope>NUCLEOTIDE SEQUENCE [LARGE SCALE GENOMIC DNA]</scope>
    <source>
        <strain evidence="5 6">DSM 23265</strain>
    </source>
</reference>
<dbReference type="InterPro" id="IPR014208">
    <property type="entry name" value="Spore_III_D"/>
</dbReference>
<dbReference type="RefSeq" id="WP_106006261.1">
    <property type="nucleotide sequence ID" value="NZ_CP136419.1"/>
</dbReference>
<feature type="compositionally biased region" description="Basic and acidic residues" evidence="4">
    <location>
        <begin position="66"/>
        <end position="76"/>
    </location>
</feature>
<dbReference type="NCBIfam" id="TIGR02844">
    <property type="entry name" value="spore_III_D"/>
    <property type="match status" value="1"/>
</dbReference>
<evidence type="ECO:0000256" key="2">
    <source>
        <dbReference type="ARBA" id="ARBA00023125"/>
    </source>
</evidence>
<dbReference type="GO" id="GO:0003677">
    <property type="term" value="F:DNA binding"/>
    <property type="evidence" value="ECO:0007669"/>
    <property type="project" value="UniProtKB-KW"/>
</dbReference>
<comment type="caution">
    <text evidence="5">The sequence shown here is derived from an EMBL/GenBank/DDBJ whole genome shotgun (WGS) entry which is preliminary data.</text>
</comment>
<dbReference type="PROSITE" id="PS00894">
    <property type="entry name" value="HTH_DEOR_1"/>
    <property type="match status" value="1"/>
</dbReference>
<evidence type="ECO:0000313" key="6">
    <source>
        <dbReference type="Proteomes" id="UP000238415"/>
    </source>
</evidence>
<keyword evidence="1" id="KW-0805">Transcription regulation</keyword>
<evidence type="ECO:0000256" key="4">
    <source>
        <dbReference type="SAM" id="MobiDB-lite"/>
    </source>
</evidence>
<dbReference type="Proteomes" id="UP000238415">
    <property type="component" value="Unassembled WGS sequence"/>
</dbReference>
<dbReference type="InterPro" id="IPR018356">
    <property type="entry name" value="Tscrpt_reg_HTH_DeoR_CS"/>
</dbReference>
<keyword evidence="2" id="KW-0238">DNA-binding</keyword>
<name>A0A2T0AL24_9FIRM</name>
<protein>
    <submittedName>
        <fullName evidence="5">Stage III sporulation protein D</fullName>
    </submittedName>
</protein>
<keyword evidence="3" id="KW-0804">Transcription</keyword>
<sequence>MQDYIQERVLKIAAYIVEYKCTVRRAATVFNVSKSTVHKDVTERLPRLDQKLAREVREVLNANKAERHLRGGEATRKKYKENQVS</sequence>
<dbReference type="GO" id="GO:0003700">
    <property type="term" value="F:DNA-binding transcription factor activity"/>
    <property type="evidence" value="ECO:0007669"/>
    <property type="project" value="InterPro"/>
</dbReference>
<proteinExistence type="predicted"/>
<dbReference type="OrthoDB" id="1682956at2"/>
<dbReference type="AlphaFoldDB" id="A0A2T0AL24"/>
<evidence type="ECO:0000256" key="1">
    <source>
        <dbReference type="ARBA" id="ARBA00023015"/>
    </source>
</evidence>